<sequence length="791" mass="83378">MSVDNVRVHLEQGGITVPSVDETLPFAPCYLLPPITALLLTPLRVADGSIPLPFLPSESVLLHLLLGRRVPASGEVTLLLFLGDEKDDQGVEPPHLCPCARYSMVVHRTWVYDESAWSTIKDGTPCSEKGGQTGGKAAPDPPVGLVTPGTRVLVQGQTCDWLAPDREVWESFLGPGVGLLPSDPPVLSEMCVRIKLGLGLGPRVGGGLAQAREQAPGLVLLDGPSGSGKTALVRAAALALGLVTVLVRPGGLMARHDVEADQALERAAAAAAAMGPALLLLDNVDLLVPGVGSRVIGASRGEVDGSLARWVARVGEREGWEGSPGWSSPCGGTPGRVMVVMTARSGWCPGLFGVDCRLSLSPGSESRGCQASLLAQCWEQGGGRAGQGDLEAFHAGRDPARLEPAYTPSEADWVAVARLCQGFSLGSIAAMARRAKRRLASPAPGSDRGEAEEPGESWRAAFTQAVAESRAQQLARGTGMTAVLRVEPPVTWAEVGGQAAAKEAVREMIVWPMARPKAFARLGVDPPAGLLLYGPPGTGKTLIAKAAACQCGAGFMWLRITDVVRGEVGTGEKLVREAFRVAQENRPVVIFIDEFQALFSAREGGGGGGRLASQLLLSMDALRREHGREGEVGEDAAGFVSVLAATNAPEAIDSAFLRPGRFDRLVYVGLPDQQDRADILDRWRERMRWAEDMGVAELAEQTEGFSGADLANLMRRAALHALAAHKSPPWPDGGGRDGRASQGGSNEAAVPLPLIRREDVQAALRTCRATTSPESLSKFEAYCRLHGGSGE</sequence>
<dbReference type="Gene3D" id="3.40.50.300">
    <property type="entry name" value="P-loop containing nucleotide triphosphate hydrolases"/>
    <property type="match status" value="2"/>
</dbReference>
<keyword evidence="1" id="KW-0547">Nucleotide-binding</keyword>
<dbReference type="GO" id="GO:0016887">
    <property type="term" value="F:ATP hydrolysis activity"/>
    <property type="evidence" value="ECO:0007669"/>
    <property type="project" value="InterPro"/>
</dbReference>
<reference evidence="6 7" key="1">
    <citation type="submission" date="2019-01" db="EMBL/GenBank/DDBJ databases">
        <title>Nuclear Genome Assembly of the Microalgal Biofuel strain Nannochloropsis salina CCMP1776.</title>
        <authorList>
            <person name="Hovde B."/>
        </authorList>
    </citation>
    <scope>NUCLEOTIDE SEQUENCE [LARGE SCALE GENOMIC DNA]</scope>
    <source>
        <strain evidence="6 7">CCMP1776</strain>
    </source>
</reference>
<evidence type="ECO:0000256" key="3">
    <source>
        <dbReference type="ARBA" id="ARBA00023054"/>
    </source>
</evidence>
<keyword evidence="7" id="KW-1185">Reference proteome</keyword>
<name>A0A4D9CST1_9STRA</name>
<protein>
    <recommendedName>
        <fullName evidence="5">AAA+ ATPase domain-containing protein</fullName>
    </recommendedName>
</protein>
<dbReference type="SUPFAM" id="SSF52540">
    <property type="entry name" value="P-loop containing nucleoside triphosphate hydrolases"/>
    <property type="match status" value="2"/>
</dbReference>
<dbReference type="InterPro" id="IPR027417">
    <property type="entry name" value="P-loop_NTPase"/>
</dbReference>
<gene>
    <name evidence="6" type="ORF">NSK_006401</name>
</gene>
<dbReference type="FunFam" id="3.40.50.300:FF:001025">
    <property type="entry name" value="ATPase family, AAA domain-containing 2B"/>
    <property type="match status" value="1"/>
</dbReference>
<dbReference type="GO" id="GO:0005524">
    <property type="term" value="F:ATP binding"/>
    <property type="evidence" value="ECO:0007669"/>
    <property type="project" value="UniProtKB-KW"/>
</dbReference>
<dbReference type="InterPro" id="IPR003959">
    <property type="entry name" value="ATPase_AAA_core"/>
</dbReference>
<dbReference type="InterPro" id="IPR003593">
    <property type="entry name" value="AAA+_ATPase"/>
</dbReference>
<feature type="domain" description="AAA+ ATPase" evidence="5">
    <location>
        <begin position="215"/>
        <end position="316"/>
    </location>
</feature>
<organism evidence="6 7">
    <name type="scientific">Nannochloropsis salina CCMP1776</name>
    <dbReference type="NCBI Taxonomy" id="1027361"/>
    <lineage>
        <taxon>Eukaryota</taxon>
        <taxon>Sar</taxon>
        <taxon>Stramenopiles</taxon>
        <taxon>Ochrophyta</taxon>
        <taxon>Eustigmatophyceae</taxon>
        <taxon>Eustigmatales</taxon>
        <taxon>Monodopsidaceae</taxon>
        <taxon>Microchloropsis</taxon>
        <taxon>Microchloropsis salina</taxon>
    </lineage>
</organism>
<proteinExistence type="predicted"/>
<dbReference type="AlphaFoldDB" id="A0A4D9CST1"/>
<keyword evidence="2" id="KW-0067">ATP-binding</keyword>
<dbReference type="OrthoDB" id="10254455at2759"/>
<dbReference type="Pfam" id="PF17862">
    <property type="entry name" value="AAA_lid_3"/>
    <property type="match status" value="1"/>
</dbReference>
<evidence type="ECO:0000259" key="5">
    <source>
        <dbReference type="SMART" id="SM00382"/>
    </source>
</evidence>
<dbReference type="Pfam" id="PF00004">
    <property type="entry name" value="AAA"/>
    <property type="match status" value="2"/>
</dbReference>
<accession>A0A4D9CST1</accession>
<evidence type="ECO:0000313" key="6">
    <source>
        <dbReference type="EMBL" id="TFJ82281.1"/>
    </source>
</evidence>
<dbReference type="SMART" id="SM00382">
    <property type="entry name" value="AAA"/>
    <property type="match status" value="2"/>
</dbReference>
<keyword evidence="3" id="KW-0175">Coiled coil</keyword>
<feature type="domain" description="AAA+ ATPase" evidence="5">
    <location>
        <begin position="526"/>
        <end position="672"/>
    </location>
</feature>
<evidence type="ECO:0000256" key="1">
    <source>
        <dbReference type="ARBA" id="ARBA00022741"/>
    </source>
</evidence>
<dbReference type="PANTHER" id="PTHR23077:SF171">
    <property type="entry name" value="NUCLEAR VALOSIN-CONTAINING PROTEIN-LIKE"/>
    <property type="match status" value="1"/>
</dbReference>
<comment type="caution">
    <text evidence="6">The sequence shown here is derived from an EMBL/GenBank/DDBJ whole genome shotgun (WGS) entry which is preliminary data.</text>
</comment>
<dbReference type="PROSITE" id="PS00674">
    <property type="entry name" value="AAA"/>
    <property type="match status" value="1"/>
</dbReference>
<evidence type="ECO:0000256" key="2">
    <source>
        <dbReference type="ARBA" id="ARBA00022840"/>
    </source>
</evidence>
<dbReference type="InterPro" id="IPR041569">
    <property type="entry name" value="AAA_lid_3"/>
</dbReference>
<feature type="region of interest" description="Disordered" evidence="4">
    <location>
        <begin position="123"/>
        <end position="142"/>
    </location>
</feature>
<dbReference type="EMBL" id="SDOX01000118">
    <property type="protein sequence ID" value="TFJ82281.1"/>
    <property type="molecule type" value="Genomic_DNA"/>
</dbReference>
<evidence type="ECO:0000313" key="7">
    <source>
        <dbReference type="Proteomes" id="UP000355283"/>
    </source>
</evidence>
<dbReference type="Gene3D" id="1.10.8.60">
    <property type="match status" value="1"/>
</dbReference>
<feature type="region of interest" description="Disordered" evidence="4">
    <location>
        <begin position="724"/>
        <end position="751"/>
    </location>
</feature>
<dbReference type="InterPro" id="IPR003960">
    <property type="entry name" value="ATPase_AAA_CS"/>
</dbReference>
<dbReference type="InterPro" id="IPR050168">
    <property type="entry name" value="AAA_ATPase_domain"/>
</dbReference>
<dbReference type="Proteomes" id="UP000355283">
    <property type="component" value="Unassembled WGS sequence"/>
</dbReference>
<dbReference type="PANTHER" id="PTHR23077">
    <property type="entry name" value="AAA-FAMILY ATPASE"/>
    <property type="match status" value="1"/>
</dbReference>
<evidence type="ECO:0000256" key="4">
    <source>
        <dbReference type="SAM" id="MobiDB-lite"/>
    </source>
</evidence>